<feature type="region of interest" description="Disordered" evidence="1">
    <location>
        <begin position="1"/>
        <end position="28"/>
    </location>
</feature>
<organism evidence="3 4">
    <name type="scientific">Triticum urartu</name>
    <name type="common">Red wild einkorn</name>
    <name type="synonym">Crithodium urartu</name>
    <dbReference type="NCBI Taxonomy" id="4572"/>
    <lineage>
        <taxon>Eukaryota</taxon>
        <taxon>Viridiplantae</taxon>
        <taxon>Streptophyta</taxon>
        <taxon>Embryophyta</taxon>
        <taxon>Tracheophyta</taxon>
        <taxon>Spermatophyta</taxon>
        <taxon>Magnoliopsida</taxon>
        <taxon>Liliopsida</taxon>
        <taxon>Poales</taxon>
        <taxon>Poaceae</taxon>
        <taxon>BOP clade</taxon>
        <taxon>Pooideae</taxon>
        <taxon>Triticodae</taxon>
        <taxon>Triticeae</taxon>
        <taxon>Triticinae</taxon>
        <taxon>Triticum</taxon>
    </lineage>
</organism>
<accession>A0A8R7UPX9</accession>
<reference evidence="3" key="2">
    <citation type="submission" date="2018-03" db="EMBL/GenBank/DDBJ databases">
        <title>The Triticum urartu genome reveals the dynamic nature of wheat genome evolution.</title>
        <authorList>
            <person name="Ling H."/>
            <person name="Ma B."/>
            <person name="Shi X."/>
            <person name="Liu H."/>
            <person name="Dong L."/>
            <person name="Sun H."/>
            <person name="Cao Y."/>
            <person name="Gao Q."/>
            <person name="Zheng S."/>
            <person name="Li Y."/>
            <person name="Yu Y."/>
            <person name="Du H."/>
            <person name="Qi M."/>
            <person name="Li Y."/>
            <person name="Yu H."/>
            <person name="Cui Y."/>
            <person name="Wang N."/>
            <person name="Chen C."/>
            <person name="Wu H."/>
            <person name="Zhao Y."/>
            <person name="Zhang J."/>
            <person name="Li Y."/>
            <person name="Zhou W."/>
            <person name="Zhang B."/>
            <person name="Hu W."/>
            <person name="Eijk M."/>
            <person name="Tang J."/>
            <person name="Witsenboer H."/>
            <person name="Zhao S."/>
            <person name="Li Z."/>
            <person name="Zhang A."/>
            <person name="Wang D."/>
            <person name="Liang C."/>
        </authorList>
    </citation>
    <scope>NUCLEOTIDE SEQUENCE [LARGE SCALE GENOMIC DNA]</scope>
    <source>
        <strain evidence="3">cv. G1812</strain>
    </source>
</reference>
<dbReference type="Gramene" id="TuG1812G0500005633.01.T01">
    <property type="protein sequence ID" value="TuG1812G0500005633.01.T01"/>
    <property type="gene ID" value="TuG1812G0500005633.01"/>
</dbReference>
<dbReference type="EnsemblPlants" id="TuG1812G0500005633.01.T01">
    <property type="protein sequence ID" value="TuG1812G0500005633.01.T01"/>
    <property type="gene ID" value="TuG1812G0500005633.01"/>
</dbReference>
<dbReference type="Gene3D" id="1.10.8.10">
    <property type="entry name" value="DNA helicase RuvA subunit, C-terminal domain"/>
    <property type="match status" value="1"/>
</dbReference>
<proteinExistence type="predicted"/>
<feature type="domain" description="UBA" evidence="2">
    <location>
        <begin position="33"/>
        <end position="66"/>
    </location>
</feature>
<feature type="compositionally biased region" description="Acidic residues" evidence="1">
    <location>
        <begin position="1"/>
        <end position="14"/>
    </location>
</feature>
<keyword evidence="4" id="KW-1185">Reference proteome</keyword>
<evidence type="ECO:0000259" key="2">
    <source>
        <dbReference type="PROSITE" id="PS50030"/>
    </source>
</evidence>
<dbReference type="InterPro" id="IPR015940">
    <property type="entry name" value="UBA"/>
</dbReference>
<reference evidence="4" key="1">
    <citation type="journal article" date="2013" name="Nature">
        <title>Draft genome of the wheat A-genome progenitor Triticum urartu.</title>
        <authorList>
            <person name="Ling H.Q."/>
            <person name="Zhao S."/>
            <person name="Liu D."/>
            <person name="Wang J."/>
            <person name="Sun H."/>
            <person name="Zhang C."/>
            <person name="Fan H."/>
            <person name="Li D."/>
            <person name="Dong L."/>
            <person name="Tao Y."/>
            <person name="Gao C."/>
            <person name="Wu H."/>
            <person name="Li Y."/>
            <person name="Cui Y."/>
            <person name="Guo X."/>
            <person name="Zheng S."/>
            <person name="Wang B."/>
            <person name="Yu K."/>
            <person name="Liang Q."/>
            <person name="Yang W."/>
            <person name="Lou X."/>
            <person name="Chen J."/>
            <person name="Feng M."/>
            <person name="Jian J."/>
            <person name="Zhang X."/>
            <person name="Luo G."/>
            <person name="Jiang Y."/>
            <person name="Liu J."/>
            <person name="Wang Z."/>
            <person name="Sha Y."/>
            <person name="Zhang B."/>
            <person name="Wu H."/>
            <person name="Tang D."/>
            <person name="Shen Q."/>
            <person name="Xue P."/>
            <person name="Zou S."/>
            <person name="Wang X."/>
            <person name="Liu X."/>
            <person name="Wang F."/>
            <person name="Yang Y."/>
            <person name="An X."/>
            <person name="Dong Z."/>
            <person name="Zhang K."/>
            <person name="Zhang X."/>
            <person name="Luo M.C."/>
            <person name="Dvorak J."/>
            <person name="Tong Y."/>
            <person name="Wang J."/>
            <person name="Yang H."/>
            <person name="Li Z."/>
            <person name="Wang D."/>
            <person name="Zhang A."/>
            <person name="Wang J."/>
        </authorList>
    </citation>
    <scope>NUCLEOTIDE SEQUENCE</scope>
    <source>
        <strain evidence="4">cv. G1812</strain>
    </source>
</reference>
<protein>
    <recommendedName>
        <fullName evidence="2">UBA domain-containing protein</fullName>
    </recommendedName>
</protein>
<sequence length="79" mass="8620">NDDLDFGNWDGDDDAGGRESSSDDSGCEEFLREMSERDDKINSLVHMGFSEDEANRAITRCGVDADICLLVDSISASRA</sequence>
<dbReference type="SUPFAM" id="SSF46934">
    <property type="entry name" value="UBA-like"/>
    <property type="match status" value="1"/>
</dbReference>
<evidence type="ECO:0000313" key="4">
    <source>
        <dbReference type="Proteomes" id="UP000015106"/>
    </source>
</evidence>
<dbReference type="Proteomes" id="UP000015106">
    <property type="component" value="Chromosome 5"/>
</dbReference>
<dbReference type="InterPro" id="IPR009060">
    <property type="entry name" value="UBA-like_sf"/>
</dbReference>
<dbReference type="AlphaFoldDB" id="A0A8R7UPX9"/>
<dbReference type="PROSITE" id="PS50030">
    <property type="entry name" value="UBA"/>
    <property type="match status" value="1"/>
</dbReference>
<name>A0A8R7UPX9_TRIUA</name>
<evidence type="ECO:0000256" key="1">
    <source>
        <dbReference type="SAM" id="MobiDB-lite"/>
    </source>
</evidence>
<evidence type="ECO:0000313" key="3">
    <source>
        <dbReference type="EnsemblPlants" id="TuG1812G0500005633.01.T01"/>
    </source>
</evidence>
<reference evidence="3" key="3">
    <citation type="submission" date="2022-06" db="UniProtKB">
        <authorList>
            <consortium name="EnsemblPlants"/>
        </authorList>
    </citation>
    <scope>IDENTIFICATION</scope>
</reference>